<dbReference type="Proteomes" id="UP000298663">
    <property type="component" value="Unassembled WGS sequence"/>
</dbReference>
<organism evidence="1 2">
    <name type="scientific">Steinernema carpocapsae</name>
    <name type="common">Entomopathogenic nematode</name>
    <dbReference type="NCBI Taxonomy" id="34508"/>
    <lineage>
        <taxon>Eukaryota</taxon>
        <taxon>Metazoa</taxon>
        <taxon>Ecdysozoa</taxon>
        <taxon>Nematoda</taxon>
        <taxon>Chromadorea</taxon>
        <taxon>Rhabditida</taxon>
        <taxon>Tylenchina</taxon>
        <taxon>Panagrolaimomorpha</taxon>
        <taxon>Strongyloidoidea</taxon>
        <taxon>Steinernematidae</taxon>
        <taxon>Steinernema</taxon>
    </lineage>
</organism>
<reference evidence="1 2" key="2">
    <citation type="journal article" date="2019" name="G3 (Bethesda)">
        <title>Hybrid Assembly of the Genome of the Entomopathogenic Nematode Steinernema carpocapsae Identifies the X-Chromosome.</title>
        <authorList>
            <person name="Serra L."/>
            <person name="Macchietto M."/>
            <person name="Macias-Munoz A."/>
            <person name="McGill C.J."/>
            <person name="Rodriguez I.M."/>
            <person name="Rodriguez B."/>
            <person name="Murad R."/>
            <person name="Mortazavi A."/>
        </authorList>
    </citation>
    <scope>NUCLEOTIDE SEQUENCE [LARGE SCALE GENOMIC DNA]</scope>
    <source>
        <strain evidence="1 2">ALL</strain>
    </source>
</reference>
<evidence type="ECO:0000313" key="2">
    <source>
        <dbReference type="Proteomes" id="UP000298663"/>
    </source>
</evidence>
<dbReference type="EMBL" id="AZBU02000003">
    <property type="protein sequence ID" value="TKR86643.1"/>
    <property type="molecule type" value="Genomic_DNA"/>
</dbReference>
<keyword evidence="2" id="KW-1185">Reference proteome</keyword>
<sequence length="82" mass="9299">MRGSGATIDSPRVFRRPATAAARVWHLVSNSAYCKSCEKVEPSSFMASRGSRRQYSSTQLLVSVRFLVIFSNKIEFKAIRWL</sequence>
<proteinExistence type="predicted"/>
<dbReference type="AlphaFoldDB" id="A0A4U5NU28"/>
<evidence type="ECO:0000313" key="1">
    <source>
        <dbReference type="EMBL" id="TKR86643.1"/>
    </source>
</evidence>
<gene>
    <name evidence="1" type="ORF">L596_011193</name>
</gene>
<name>A0A4U5NU28_STECR</name>
<reference evidence="1 2" key="1">
    <citation type="journal article" date="2015" name="Genome Biol.">
        <title>Comparative genomics of Steinernema reveals deeply conserved gene regulatory networks.</title>
        <authorList>
            <person name="Dillman A.R."/>
            <person name="Macchietto M."/>
            <person name="Porter C.F."/>
            <person name="Rogers A."/>
            <person name="Williams B."/>
            <person name="Antoshechkin I."/>
            <person name="Lee M.M."/>
            <person name="Goodwin Z."/>
            <person name="Lu X."/>
            <person name="Lewis E.E."/>
            <person name="Goodrich-Blair H."/>
            <person name="Stock S.P."/>
            <person name="Adams B.J."/>
            <person name="Sternberg P.W."/>
            <person name="Mortazavi A."/>
        </authorList>
    </citation>
    <scope>NUCLEOTIDE SEQUENCE [LARGE SCALE GENOMIC DNA]</scope>
    <source>
        <strain evidence="1 2">ALL</strain>
    </source>
</reference>
<protein>
    <submittedName>
        <fullName evidence="1">Uncharacterized protein</fullName>
    </submittedName>
</protein>
<accession>A0A4U5NU28</accession>
<comment type="caution">
    <text evidence="1">The sequence shown here is derived from an EMBL/GenBank/DDBJ whole genome shotgun (WGS) entry which is preliminary data.</text>
</comment>